<evidence type="ECO:0000313" key="1">
    <source>
        <dbReference type="EMBL" id="SPK77258.1"/>
    </source>
</evidence>
<organism evidence="1 2">
    <name type="scientific">Cupriavidus taiwanensis</name>
    <dbReference type="NCBI Taxonomy" id="164546"/>
    <lineage>
        <taxon>Bacteria</taxon>
        <taxon>Pseudomonadati</taxon>
        <taxon>Pseudomonadota</taxon>
        <taxon>Betaproteobacteria</taxon>
        <taxon>Burkholderiales</taxon>
        <taxon>Burkholderiaceae</taxon>
        <taxon>Cupriavidus</taxon>
    </lineage>
</organism>
<dbReference type="Proteomes" id="UP000255505">
    <property type="component" value="Plasmid III"/>
</dbReference>
<gene>
    <name evidence="1" type="ORF">CT19425_P30107</name>
</gene>
<name>A0A375ISW7_9BURK</name>
<geneLocation type="plasmid" evidence="1">
    <name>III</name>
</geneLocation>
<reference evidence="1 2" key="1">
    <citation type="submission" date="2018-01" db="EMBL/GenBank/DDBJ databases">
        <authorList>
            <person name="Gaut B.S."/>
            <person name="Morton B.R."/>
            <person name="Clegg M.T."/>
            <person name="Duvall M.R."/>
        </authorList>
    </citation>
    <scope>NUCLEOTIDE SEQUENCE [LARGE SCALE GENOMIC DNA]</scope>
    <source>
        <strain evidence="1">Cupriavidus taiwanensis LMG 19425</strain>
        <plasmid evidence="2">Plasmid iii</plasmid>
    </source>
</reference>
<sequence>MLRAEQLLEPELNRGGSAPLGPNFDRVLGVVQ</sequence>
<dbReference type="EMBL" id="LT991978">
    <property type="protein sequence ID" value="SPK77258.1"/>
    <property type="molecule type" value="Genomic_DNA"/>
</dbReference>
<dbReference type="AlphaFoldDB" id="A0A375ISW7"/>
<evidence type="ECO:0000313" key="2">
    <source>
        <dbReference type="Proteomes" id="UP000255505"/>
    </source>
</evidence>
<keyword evidence="1" id="KW-0614">Plasmid</keyword>
<protein>
    <submittedName>
        <fullName evidence="1">Uncharacterized protein</fullName>
    </submittedName>
</protein>
<accession>A0A375ISW7</accession>
<proteinExistence type="predicted"/>